<evidence type="ECO:0000313" key="2">
    <source>
        <dbReference type="Proteomes" id="UP001304671"/>
    </source>
</evidence>
<sequence>MKLTKKTLLMATLAFVLVVGCKKDEPAPQEDNENLTTVRLKFTEGGVTKTFLFKDLDGIGGNAPTIDKISLDANKTYALAVEMLDETKTPVVNVTEEIQEQKDEHLFEYVSTPASLLTVSGKDKDSRGFDVGLTATVKTAVAGTGKLQVVLHHQPPVNGSPIKNGSYTVGSIDFDGTFDVEVK</sequence>
<dbReference type="EMBL" id="JAYFUL010000005">
    <property type="protein sequence ID" value="MEA5257094.1"/>
    <property type="molecule type" value="Genomic_DNA"/>
</dbReference>
<gene>
    <name evidence="1" type="ORF">VB264_04800</name>
</gene>
<name>A0ABU5QK30_9BACT</name>
<keyword evidence="2" id="KW-1185">Reference proteome</keyword>
<evidence type="ECO:0008006" key="3">
    <source>
        <dbReference type="Google" id="ProtNLM"/>
    </source>
</evidence>
<comment type="caution">
    <text evidence="1">The sequence shown here is derived from an EMBL/GenBank/DDBJ whole genome shotgun (WGS) entry which is preliminary data.</text>
</comment>
<protein>
    <recommendedName>
        <fullName evidence="3">Type 1 periplasmic binding fold superfamily protein</fullName>
    </recommendedName>
</protein>
<dbReference type="RefSeq" id="WP_323247224.1">
    <property type="nucleotide sequence ID" value="NZ_JAYFUL010000005.1"/>
</dbReference>
<reference evidence="1 2" key="1">
    <citation type="submission" date="2023-12" db="EMBL/GenBank/DDBJ databases">
        <title>Novel species of the genus Arcicella isolated from rivers.</title>
        <authorList>
            <person name="Lu H."/>
        </authorList>
    </citation>
    <scope>NUCLEOTIDE SEQUENCE [LARGE SCALE GENOMIC DNA]</scope>
    <source>
        <strain evidence="1 2">LMG 21963</strain>
    </source>
</reference>
<dbReference type="PROSITE" id="PS51257">
    <property type="entry name" value="PROKAR_LIPOPROTEIN"/>
    <property type="match status" value="1"/>
</dbReference>
<dbReference type="Proteomes" id="UP001304671">
    <property type="component" value="Unassembled WGS sequence"/>
</dbReference>
<proteinExistence type="predicted"/>
<accession>A0ABU5QK30</accession>
<evidence type="ECO:0000313" key="1">
    <source>
        <dbReference type="EMBL" id="MEA5257094.1"/>
    </source>
</evidence>
<organism evidence="1 2">
    <name type="scientific">Arcicella aquatica</name>
    <dbReference type="NCBI Taxonomy" id="217141"/>
    <lineage>
        <taxon>Bacteria</taxon>
        <taxon>Pseudomonadati</taxon>
        <taxon>Bacteroidota</taxon>
        <taxon>Cytophagia</taxon>
        <taxon>Cytophagales</taxon>
        <taxon>Flectobacillaceae</taxon>
        <taxon>Arcicella</taxon>
    </lineage>
</organism>